<dbReference type="RefSeq" id="WP_114959840.1">
    <property type="nucleotide sequence ID" value="NZ_MSZW01000045.1"/>
</dbReference>
<dbReference type="AlphaFoldDB" id="A0A4R3N792"/>
<reference evidence="1 2" key="1">
    <citation type="submission" date="2019-03" db="EMBL/GenBank/DDBJ databases">
        <title>Genomic Encyclopedia of Type Strains, Phase IV (KMG-IV): sequencing the most valuable type-strain genomes for metagenomic binning, comparative biology and taxonomic classification.</title>
        <authorList>
            <person name="Goeker M."/>
        </authorList>
    </citation>
    <scope>NUCLEOTIDE SEQUENCE [LARGE SCALE GENOMIC DNA]</scope>
    <source>
        <strain evidence="1 2">DSM 13605</strain>
    </source>
</reference>
<name>A0A4R3N792_9GAMM</name>
<keyword evidence="2" id="KW-1185">Reference proteome</keyword>
<gene>
    <name evidence="1" type="ORF">EDC34_10313</name>
</gene>
<evidence type="ECO:0000313" key="1">
    <source>
        <dbReference type="EMBL" id="TCT24674.1"/>
    </source>
</evidence>
<dbReference type="InterPro" id="IPR008551">
    <property type="entry name" value="TANGO2"/>
</dbReference>
<dbReference type="PANTHER" id="PTHR17985">
    <property type="entry name" value="SER/THR-RICH PROTEIN T10 IN DGCR REGION"/>
    <property type="match status" value="1"/>
</dbReference>
<comment type="caution">
    <text evidence="1">The sequence shown here is derived from an EMBL/GenBank/DDBJ whole genome shotgun (WGS) entry which is preliminary data.</text>
</comment>
<sequence>MCLLALAWNTHPHWRLVLAGNRDEAHARPAAALAAWPDAPVRAGRDLRAGGTWMGLGADGRAAVVTNVRDGLPRPFDGPSRGDLPAAFLAGSLAAADYAAQLAAQAGRYAPFNLVVADARGCFYIGNHPAAGVQAIAPGVHGLSNGAFDADWPKVRRLRAVLQAWVDAGDDDLQPLWQALADETPAADAELPETGVGLALERQLSPCFIRGPRYGTRASTLLLVDAAGRGRICERRFGPDGVFLGETTLAD</sequence>
<dbReference type="OrthoDB" id="4380123at2"/>
<accession>A0A4R3N792</accession>
<organism evidence="1 2">
    <name type="scientific">Thermomonas haemolytica</name>
    <dbReference type="NCBI Taxonomy" id="141949"/>
    <lineage>
        <taxon>Bacteria</taxon>
        <taxon>Pseudomonadati</taxon>
        <taxon>Pseudomonadota</taxon>
        <taxon>Gammaproteobacteria</taxon>
        <taxon>Lysobacterales</taxon>
        <taxon>Lysobacteraceae</taxon>
        <taxon>Thermomonas</taxon>
    </lineage>
</organism>
<protein>
    <submittedName>
        <fullName evidence="1">Uncharacterized protein with NRDE domain</fullName>
    </submittedName>
</protein>
<dbReference type="Proteomes" id="UP000295414">
    <property type="component" value="Unassembled WGS sequence"/>
</dbReference>
<dbReference type="EMBL" id="SMAP01000003">
    <property type="protein sequence ID" value="TCT24674.1"/>
    <property type="molecule type" value="Genomic_DNA"/>
</dbReference>
<evidence type="ECO:0000313" key="2">
    <source>
        <dbReference type="Proteomes" id="UP000295414"/>
    </source>
</evidence>
<dbReference type="Pfam" id="PF05742">
    <property type="entry name" value="TANGO2"/>
    <property type="match status" value="1"/>
</dbReference>
<proteinExistence type="predicted"/>
<dbReference type="PANTHER" id="PTHR17985:SF8">
    <property type="entry name" value="TRANSPORT AND GOLGI ORGANIZATION PROTEIN 2 HOMOLOG"/>
    <property type="match status" value="1"/>
</dbReference>